<name>A0ABY8N7Z1_9FLAO</name>
<organism evidence="1 2">
    <name type="scientific">Flavobacterium keumense</name>
    <dbReference type="NCBI Taxonomy" id="1306518"/>
    <lineage>
        <taxon>Bacteria</taxon>
        <taxon>Pseudomonadati</taxon>
        <taxon>Bacteroidota</taxon>
        <taxon>Flavobacteriia</taxon>
        <taxon>Flavobacteriales</taxon>
        <taxon>Flavobacteriaceae</taxon>
        <taxon>Flavobacterium</taxon>
    </lineage>
</organism>
<reference evidence="1 2" key="1">
    <citation type="submission" date="2022-02" db="EMBL/GenBank/DDBJ databases">
        <authorList>
            <person name="Cha I.-T."/>
            <person name="Lee K.-E."/>
            <person name="Park S.-J."/>
        </authorList>
    </citation>
    <scope>NUCLEOTIDE SEQUENCE [LARGE SCALE GENOMIC DNA]</scope>
    <source>
        <strain evidence="1 2">K3R-10</strain>
    </source>
</reference>
<dbReference type="RefSeq" id="WP_280158188.1">
    <property type="nucleotide sequence ID" value="NZ_CP092332.1"/>
</dbReference>
<sequence>MPSTLLAKNQLRLLRFMNQWFALQNITVEDELALLPDLQWLYLECTKNAPKDFRFMRAVCKFISTAKINIVMAELFQPKSGFYQVPSQLDEIVSVQTK</sequence>
<keyword evidence="2" id="KW-1185">Reference proteome</keyword>
<dbReference type="EMBL" id="CP092332">
    <property type="protein sequence ID" value="WGK95354.1"/>
    <property type="molecule type" value="Genomic_DNA"/>
</dbReference>
<proteinExistence type="predicted"/>
<protein>
    <submittedName>
        <fullName evidence="1">Uncharacterized protein</fullName>
    </submittedName>
</protein>
<reference evidence="1 2" key="2">
    <citation type="submission" date="2023-06" db="EMBL/GenBank/DDBJ databases">
        <title>Complete Genome Sequence of Flavobacterium keumense K3R-10.</title>
        <authorList>
            <person name="Jeong H."/>
            <person name="Jhang S.Y."/>
            <person name="Kim J.N."/>
        </authorList>
    </citation>
    <scope>NUCLEOTIDE SEQUENCE [LARGE SCALE GENOMIC DNA]</scope>
    <source>
        <strain evidence="1 2">K3R-10</strain>
    </source>
</reference>
<evidence type="ECO:0000313" key="1">
    <source>
        <dbReference type="EMBL" id="WGK95354.1"/>
    </source>
</evidence>
<evidence type="ECO:0000313" key="2">
    <source>
        <dbReference type="Proteomes" id="UP001232117"/>
    </source>
</evidence>
<accession>A0ABY8N7Z1</accession>
<gene>
    <name evidence="1" type="ORF">MG292_03730</name>
</gene>
<dbReference type="Proteomes" id="UP001232117">
    <property type="component" value="Chromosome"/>
</dbReference>